<dbReference type="PANTHER" id="PTHR34611">
    <property type="match status" value="1"/>
</dbReference>
<dbReference type="GO" id="GO:1990238">
    <property type="term" value="F:double-stranded DNA endonuclease activity"/>
    <property type="evidence" value="ECO:0007669"/>
    <property type="project" value="TreeGrafter"/>
</dbReference>
<dbReference type="NCBIfam" id="TIGR01784">
    <property type="entry name" value="T_den_put_tspse"/>
    <property type="match status" value="1"/>
</dbReference>
<dbReference type="EMBL" id="CP002116">
    <property type="protein sequence ID" value="ADK81504.1"/>
    <property type="molecule type" value="Genomic_DNA"/>
</dbReference>
<feature type="domain" description="Transposase (putative) YhgA-like" evidence="2">
    <location>
        <begin position="3"/>
        <end position="163"/>
    </location>
</feature>
<dbReference type="InterPro" id="IPR010106">
    <property type="entry name" value="RpnA"/>
</dbReference>
<sequence length="299" mass="35268">MPNEHDTRYKFLFSHPIFVQRLMEAFVKERFVRKLDFDSLERVDKSFITEDFKTRESDIIWKINYTDKPLYLFLLIEFQSSVDHSMPLRFLRYITEFYQSFHQTTDSGLFPAVFPILIYNGDRRWTAPLNSRDLIEQSIPEKYIPSFQYYPVIENQIPKQSLAKIKNALSAVFYAENSSPEELEAEIDIFLSIITEEKLEAVQLLVQWLNNFFASVEEQQKQPVLSRINDIVEVKSMLLTKMKEHDQMMLEQGIEQGIERGEKQRAVITAKKMLAKGYSIQEISELTGLRQQEIEALRD</sequence>
<reference evidence="3 4" key="1">
    <citation type="journal article" date="2010" name="Stand. Genomic Sci.">
        <title>Complete genome sequence of Spirochaeta smaragdinae type strain (SEBR 4228).</title>
        <authorList>
            <person name="Mavromatis K."/>
            <person name="Yasawong M."/>
            <person name="Chertkov O."/>
            <person name="Lapidus A."/>
            <person name="Lucas S."/>
            <person name="Nolan M."/>
            <person name="Del Rio T.G."/>
            <person name="Tice H."/>
            <person name="Cheng J.F."/>
            <person name="Pitluck S."/>
            <person name="Liolios K."/>
            <person name="Ivanova N."/>
            <person name="Tapia R."/>
            <person name="Han C."/>
            <person name="Bruce D."/>
            <person name="Goodwin L."/>
            <person name="Pati A."/>
            <person name="Chen A."/>
            <person name="Palaniappan K."/>
            <person name="Land M."/>
            <person name="Hauser L."/>
            <person name="Chang Y.J."/>
            <person name="Jeffries C.D."/>
            <person name="Detter J.C."/>
            <person name="Rohde M."/>
            <person name="Brambilla E."/>
            <person name="Spring S."/>
            <person name="Goker M."/>
            <person name="Sikorski J."/>
            <person name="Woyke T."/>
            <person name="Bristow J."/>
            <person name="Eisen J.A."/>
            <person name="Markowitz V."/>
            <person name="Hugenholtz P."/>
            <person name="Klenk H.P."/>
            <person name="Kyrpides N.C."/>
        </authorList>
    </citation>
    <scope>NUCLEOTIDE SEQUENCE [LARGE SCALE GENOMIC DNA]</scope>
    <source>
        <strain evidence="4">DSM 11293 / JCM 15392 / SEBR 4228</strain>
    </source>
</reference>
<evidence type="ECO:0000313" key="4">
    <source>
        <dbReference type="Proteomes" id="UP000002318"/>
    </source>
</evidence>
<evidence type="ECO:0000259" key="2">
    <source>
        <dbReference type="Pfam" id="PF04754"/>
    </source>
</evidence>
<dbReference type="GO" id="GO:0006310">
    <property type="term" value="P:DNA recombination"/>
    <property type="evidence" value="ECO:0007669"/>
    <property type="project" value="TreeGrafter"/>
</dbReference>
<keyword evidence="4" id="KW-1185">Reference proteome</keyword>
<evidence type="ECO:0000313" key="3">
    <source>
        <dbReference type="EMBL" id="ADK81504.1"/>
    </source>
</evidence>
<evidence type="ECO:0000256" key="1">
    <source>
        <dbReference type="ARBA" id="ARBA00009787"/>
    </source>
</evidence>
<accession>E1R1X8</accession>
<dbReference type="eggNOG" id="COG5464">
    <property type="taxonomic scope" value="Bacteria"/>
</dbReference>
<dbReference type="HOGENOM" id="CLU_059548_0_1_12"/>
<dbReference type="Proteomes" id="UP000002318">
    <property type="component" value="Chromosome"/>
</dbReference>
<dbReference type="KEGG" id="ssm:Spirs_2390"/>
<name>E1R1X8_SEDSS</name>
<dbReference type="Pfam" id="PF04754">
    <property type="entry name" value="Transposase_31"/>
    <property type="match status" value="1"/>
</dbReference>
<dbReference type="AlphaFoldDB" id="E1R1X8"/>
<protein>
    <recommendedName>
        <fullName evidence="2">Transposase (putative) YhgA-like domain-containing protein</fullName>
    </recommendedName>
</protein>
<dbReference type="OrthoDB" id="367620at2"/>
<proteinExistence type="inferred from homology"/>
<organism evidence="3 4">
    <name type="scientific">Sediminispirochaeta smaragdinae (strain DSM 11293 / JCM 15392 / SEBR 4228)</name>
    <name type="common">Spirochaeta smaragdinae</name>
    <dbReference type="NCBI Taxonomy" id="573413"/>
    <lineage>
        <taxon>Bacteria</taxon>
        <taxon>Pseudomonadati</taxon>
        <taxon>Spirochaetota</taxon>
        <taxon>Spirochaetia</taxon>
        <taxon>Spirochaetales</taxon>
        <taxon>Spirochaetaceae</taxon>
        <taxon>Sediminispirochaeta</taxon>
    </lineage>
</organism>
<dbReference type="PANTHER" id="PTHR34611:SF2">
    <property type="entry name" value="INACTIVE RECOMBINATION-PROMOTING NUCLEASE-LIKE PROTEIN RPNE-RELATED"/>
    <property type="match status" value="1"/>
</dbReference>
<gene>
    <name evidence="3" type="ordered locus">Spirs_2390</name>
</gene>
<dbReference type="RefSeq" id="WP_013254967.1">
    <property type="nucleotide sequence ID" value="NC_014364.1"/>
</dbReference>
<dbReference type="STRING" id="573413.Spirs_2390"/>
<comment type="similarity">
    <text evidence="1">Belongs to the Rpn/YhgA-like nuclease family.</text>
</comment>
<dbReference type="InterPro" id="IPR006842">
    <property type="entry name" value="Transposase_31"/>
</dbReference>
<dbReference type="InterPro" id="IPR051699">
    <property type="entry name" value="Rpn/YhgA-like_nuclease"/>
</dbReference>